<protein>
    <submittedName>
        <fullName evidence="2">Uncharacterized protein</fullName>
    </submittedName>
</protein>
<keyword evidence="1" id="KW-0812">Transmembrane</keyword>
<keyword evidence="3" id="KW-1185">Reference proteome</keyword>
<keyword evidence="1" id="KW-0472">Membrane</keyword>
<feature type="transmembrane region" description="Helical" evidence="1">
    <location>
        <begin position="28"/>
        <end position="46"/>
    </location>
</feature>
<dbReference type="Proteomes" id="UP001205560">
    <property type="component" value="Unassembled WGS sequence"/>
</dbReference>
<sequence>MKILSRYLKRLISGDEVMGGNAASLRNIVVWLFIALVAAFLTHPSGEPRSVLDTPVPWPAELGLDNPGI</sequence>
<reference evidence="2 3" key="1">
    <citation type="submission" date="2022-08" db="EMBL/GenBank/DDBJ databases">
        <title>Reclassification of Massilia species as members of the genera Telluria, Duganella, Pseudoduganella, Mokoshia gen. nov. and Zemynaea gen. nov. using orthogonal and non-orthogonal genome-based approaches.</title>
        <authorList>
            <person name="Bowman J.P."/>
        </authorList>
    </citation>
    <scope>NUCLEOTIDE SEQUENCE [LARGE SCALE GENOMIC DNA]</scope>
    <source>
        <strain evidence="2 3">LMG 28164</strain>
    </source>
</reference>
<proteinExistence type="predicted"/>
<dbReference type="EMBL" id="JANUGX010000006">
    <property type="protein sequence ID" value="MCS0588946.1"/>
    <property type="molecule type" value="Genomic_DNA"/>
</dbReference>
<name>A0ABT2A433_9BURK</name>
<evidence type="ECO:0000256" key="1">
    <source>
        <dbReference type="SAM" id="Phobius"/>
    </source>
</evidence>
<keyword evidence="1" id="KW-1133">Transmembrane helix</keyword>
<accession>A0ABT2A433</accession>
<gene>
    <name evidence="2" type="ORF">NX782_06990</name>
</gene>
<evidence type="ECO:0000313" key="3">
    <source>
        <dbReference type="Proteomes" id="UP001205560"/>
    </source>
</evidence>
<evidence type="ECO:0000313" key="2">
    <source>
        <dbReference type="EMBL" id="MCS0588946.1"/>
    </source>
</evidence>
<comment type="caution">
    <text evidence="2">The sequence shown here is derived from an EMBL/GenBank/DDBJ whole genome shotgun (WGS) entry which is preliminary data.</text>
</comment>
<organism evidence="2 3">
    <name type="scientific">Massilia norwichensis</name>
    <dbReference type="NCBI Taxonomy" id="1442366"/>
    <lineage>
        <taxon>Bacteria</taxon>
        <taxon>Pseudomonadati</taxon>
        <taxon>Pseudomonadota</taxon>
        <taxon>Betaproteobacteria</taxon>
        <taxon>Burkholderiales</taxon>
        <taxon>Oxalobacteraceae</taxon>
        <taxon>Telluria group</taxon>
        <taxon>Massilia</taxon>
    </lineage>
</organism>
<dbReference type="RefSeq" id="WP_258844714.1">
    <property type="nucleotide sequence ID" value="NZ_JANUGX010000006.1"/>
</dbReference>